<reference evidence="6" key="1">
    <citation type="submission" date="2016-06" db="UniProtKB">
        <authorList>
            <consortium name="WormBaseParasite"/>
        </authorList>
    </citation>
    <scope>IDENTIFICATION</scope>
</reference>
<evidence type="ECO:0000256" key="3">
    <source>
        <dbReference type="SAM" id="MobiDB-lite"/>
    </source>
</evidence>
<dbReference type="OrthoDB" id="10262929at2759"/>
<feature type="coiled-coil region" evidence="2">
    <location>
        <begin position="534"/>
        <end position="561"/>
    </location>
</feature>
<organism evidence="6">
    <name type="scientific">Schistocephalus solidus</name>
    <name type="common">Tapeworm</name>
    <dbReference type="NCBI Taxonomy" id="70667"/>
    <lineage>
        <taxon>Eukaryota</taxon>
        <taxon>Metazoa</taxon>
        <taxon>Spiralia</taxon>
        <taxon>Lophotrochozoa</taxon>
        <taxon>Platyhelminthes</taxon>
        <taxon>Cestoda</taxon>
        <taxon>Eucestoda</taxon>
        <taxon>Diphyllobothriidea</taxon>
        <taxon>Diphyllobothriidae</taxon>
        <taxon>Schistocephalus</taxon>
    </lineage>
</organism>
<reference evidence="4 5" key="2">
    <citation type="submission" date="2018-11" db="EMBL/GenBank/DDBJ databases">
        <authorList>
            <consortium name="Pathogen Informatics"/>
        </authorList>
    </citation>
    <scope>NUCLEOTIDE SEQUENCE [LARGE SCALE GENOMIC DNA]</scope>
    <source>
        <strain evidence="4 5">NST_G2</strain>
    </source>
</reference>
<dbReference type="GO" id="GO:0005856">
    <property type="term" value="C:cytoskeleton"/>
    <property type="evidence" value="ECO:0007669"/>
    <property type="project" value="TreeGrafter"/>
</dbReference>
<accession>A0A183S714</accession>
<evidence type="ECO:0000256" key="2">
    <source>
        <dbReference type="SAM" id="Coils"/>
    </source>
</evidence>
<dbReference type="EMBL" id="UYSU01000004">
    <property type="protein sequence ID" value="VDL80528.1"/>
    <property type="molecule type" value="Genomic_DNA"/>
</dbReference>
<dbReference type="PANTHER" id="PTHR32083">
    <property type="entry name" value="CILIA AND FLAGELLA-ASSOCIATED PROTEIN 58-RELATED"/>
    <property type="match status" value="1"/>
</dbReference>
<protein>
    <submittedName>
        <fullName evidence="6">Coiled-coil domain-containing protein 146</fullName>
    </submittedName>
</protein>
<dbReference type="WBParaSite" id="SSLN_0000001101-mRNA-1">
    <property type="protein sequence ID" value="SSLN_0000001101-mRNA-1"/>
    <property type="gene ID" value="SSLN_0000001101"/>
</dbReference>
<dbReference type="Proteomes" id="UP000275846">
    <property type="component" value="Unassembled WGS sequence"/>
</dbReference>
<dbReference type="AlphaFoldDB" id="A0A183S714"/>
<feature type="region of interest" description="Disordered" evidence="3">
    <location>
        <begin position="22"/>
        <end position="41"/>
    </location>
</feature>
<feature type="coiled-coil region" evidence="2">
    <location>
        <begin position="157"/>
        <end position="234"/>
    </location>
</feature>
<dbReference type="PANTHER" id="PTHR32083:SF34">
    <property type="entry name" value="COILED-COIL DOMAIN-CONTAINING PROTEIN 146"/>
    <property type="match status" value="1"/>
</dbReference>
<evidence type="ECO:0000313" key="5">
    <source>
        <dbReference type="Proteomes" id="UP000275846"/>
    </source>
</evidence>
<gene>
    <name evidence="4" type="ORF">SSLN_LOCUS12</name>
</gene>
<keyword evidence="5" id="KW-1185">Reference proteome</keyword>
<feature type="coiled-coil region" evidence="2">
    <location>
        <begin position="53"/>
        <end position="122"/>
    </location>
</feature>
<feature type="coiled-coil region" evidence="2">
    <location>
        <begin position="415"/>
        <end position="484"/>
    </location>
</feature>
<dbReference type="STRING" id="70667.A0A183S714"/>
<evidence type="ECO:0000313" key="6">
    <source>
        <dbReference type="WBParaSite" id="SSLN_0000001101-mRNA-1"/>
    </source>
</evidence>
<name>A0A183S714_SCHSO</name>
<keyword evidence="1 2" id="KW-0175">Coiled coil</keyword>
<proteinExistence type="predicted"/>
<evidence type="ECO:0000313" key="4">
    <source>
        <dbReference type="EMBL" id="VDL80528.1"/>
    </source>
</evidence>
<evidence type="ECO:0000256" key="1">
    <source>
        <dbReference type="ARBA" id="ARBA00023054"/>
    </source>
</evidence>
<sequence length="954" mass="109318">MADADNIQNEILIAKPRLQPRPSIDSCFENEQTSDEADVGTTKKNEKALLNHLKDQTVENSSLEKHLKRAENYPEGFTNKADTLRAEVLMAGNRTLEIEERLEDMQYTIAALEEEKMMLSREAARFPSPEEVEKRRRFLEREIDALTSDVQKGQFEGRRLRNSLREAEEELSEEDGKLEALKNELNALRVREGKRLLKAARDELEQSTKERLELLRLQSQMEAETSNLASAKMEVDMQHLQQERNRILELSAKQTKERDRELRLVRQATTNLKILQDTVNFLAKTQTSLKQEMELQRASQNTGSLKTELSGMDQVKIQELIADQESLFSEMLEERKQAISLCRLVCMKSEETIQKQRYLKTAKAHFARVVSDMQLQDMALVEPRKRLRLLEGQLRDFSKLYDDINMDRNKCLSLISMARQRKLELREKIRLYDNELELIKSGLAHKEYQVQLLRTKHAKASEQCTTLRNDLSKLKNVNSELSTEIDRVSTTVNHLKKVKSKTEADIQLLDKSYEKMVRLRNDRSAQLIERNEEVCALQENLRRLEEQVQRAEVQLTAREEEVTALQLLKKEQLRALEAARGQLCSRRAVETELVDLQIELALAVERLQKLEALAEDPNAPLLDLKTGRTILPPLPAQSKVLALRSKEDAAKDLSPNEGAVETFNPAGRLRLLEGRHLSGQQITEKIEELEVKITKKEALLLERKMILEATERLVDDLKEQAVAGNEVTLQLAVHVNGQQATSKNLTRQMKAVASELTMRMIECQKLDSKAKVLMGRVEAAKKRILAEEPPTDDAEVEFQRLQRRHRVEQEVLVNVRNQRVSCSNNVTHTRIIAYVEDVIEIPNYSPMENVGFELKHGVILITNQQIHLCQLRRELEECVENDGTWTAAQMRPNAYLADGLQITAAVATGLLPPPTPDYSHPETRPFGAFAPVKPSIPSSNMRHIRQPRLKPVEI</sequence>
<feature type="coiled-coil region" evidence="2">
    <location>
        <begin position="586"/>
        <end position="613"/>
    </location>
</feature>